<dbReference type="Pfam" id="PF00881">
    <property type="entry name" value="Nitroreductase"/>
    <property type="match status" value="1"/>
</dbReference>
<dbReference type="InterPro" id="IPR029479">
    <property type="entry name" value="Nitroreductase"/>
</dbReference>
<keyword evidence="4 7" id="KW-0521">NADP</keyword>
<evidence type="ECO:0000256" key="2">
    <source>
        <dbReference type="ARBA" id="ARBA00022630"/>
    </source>
</evidence>
<keyword evidence="3 7" id="KW-0288">FMN</keyword>
<dbReference type="Proteomes" id="UP000641137">
    <property type="component" value="Unassembled WGS sequence"/>
</dbReference>
<proteinExistence type="inferred from homology"/>
<protein>
    <recommendedName>
        <fullName evidence="7">Putative NAD(P)H nitroreductase</fullName>
        <ecNumber evidence="7">1.-.-.-</ecNumber>
    </recommendedName>
</protein>
<dbReference type="EC" id="1.-.-.-" evidence="7"/>
<keyword evidence="2 7" id="KW-0285">Flavoprotein</keyword>
<reference evidence="10" key="1">
    <citation type="journal article" date="2014" name="Int. J. Syst. Evol. Microbiol.">
        <title>Complete genome sequence of Corynebacterium casei LMG S-19264T (=DSM 44701T), isolated from a smear-ripened cheese.</title>
        <authorList>
            <consortium name="US DOE Joint Genome Institute (JGI-PGF)"/>
            <person name="Walter F."/>
            <person name="Albersmeier A."/>
            <person name="Kalinowski J."/>
            <person name="Ruckert C."/>
        </authorList>
    </citation>
    <scope>NUCLEOTIDE SEQUENCE</scope>
    <source>
        <strain evidence="10">KCTC 42097</strain>
    </source>
</reference>
<feature type="binding site" description="in other chain" evidence="8">
    <location>
        <begin position="118"/>
        <end position="120"/>
    </location>
    <ligand>
        <name>FMN</name>
        <dbReference type="ChEBI" id="CHEBI:58210"/>
        <note>ligand shared between dimeric partners</note>
    </ligand>
</feature>
<feature type="binding site" evidence="8">
    <location>
        <position position="20"/>
    </location>
    <ligand>
        <name>FMN</name>
        <dbReference type="ChEBI" id="CHEBI:58210"/>
        <note>ligand shared between dimeric partners</note>
    </ligand>
</feature>
<dbReference type="PIRSF" id="PIRSF000232">
    <property type="entry name" value="YdjA"/>
    <property type="match status" value="1"/>
</dbReference>
<dbReference type="PANTHER" id="PTHR43821">
    <property type="entry name" value="NAD(P)H NITROREDUCTASE YDJA-RELATED"/>
    <property type="match status" value="1"/>
</dbReference>
<organism evidence="10 11">
    <name type="scientific">Limoniibacter endophyticus</name>
    <dbReference type="NCBI Taxonomy" id="1565040"/>
    <lineage>
        <taxon>Bacteria</taxon>
        <taxon>Pseudomonadati</taxon>
        <taxon>Pseudomonadota</taxon>
        <taxon>Alphaproteobacteria</taxon>
        <taxon>Hyphomicrobiales</taxon>
        <taxon>Bartonellaceae</taxon>
        <taxon>Limoniibacter</taxon>
    </lineage>
</organism>
<evidence type="ECO:0000256" key="6">
    <source>
        <dbReference type="ARBA" id="ARBA00023027"/>
    </source>
</evidence>
<accession>A0A8J3GEG1</accession>
<gene>
    <name evidence="10" type="ORF">GCM10010136_00030</name>
</gene>
<dbReference type="CDD" id="cd02135">
    <property type="entry name" value="YdjA-like"/>
    <property type="match status" value="1"/>
</dbReference>
<comment type="similarity">
    <text evidence="1 7">Belongs to the nitroreductase family.</text>
</comment>
<dbReference type="SUPFAM" id="SSF55469">
    <property type="entry name" value="FMN-dependent nitroreductase-like"/>
    <property type="match status" value="1"/>
</dbReference>
<evidence type="ECO:0000313" key="11">
    <source>
        <dbReference type="Proteomes" id="UP000641137"/>
    </source>
</evidence>
<evidence type="ECO:0000256" key="8">
    <source>
        <dbReference type="PIRSR" id="PIRSR000232-1"/>
    </source>
</evidence>
<dbReference type="GO" id="GO:0016491">
    <property type="term" value="F:oxidoreductase activity"/>
    <property type="evidence" value="ECO:0007669"/>
    <property type="project" value="UniProtKB-UniRule"/>
</dbReference>
<keyword evidence="6 7" id="KW-0520">NAD</keyword>
<dbReference type="Gene3D" id="3.40.109.10">
    <property type="entry name" value="NADH Oxidase"/>
    <property type="match status" value="1"/>
</dbReference>
<feature type="binding site" evidence="8">
    <location>
        <position position="24"/>
    </location>
    <ligand>
        <name>FMN</name>
        <dbReference type="ChEBI" id="CHEBI:58210"/>
        <note>ligand shared between dimeric partners</note>
    </ligand>
</feature>
<evidence type="ECO:0000313" key="10">
    <source>
        <dbReference type="EMBL" id="GHC60174.1"/>
    </source>
</evidence>
<dbReference type="InterPro" id="IPR000415">
    <property type="entry name" value="Nitroreductase-like"/>
</dbReference>
<keyword evidence="11" id="KW-1185">Reference proteome</keyword>
<evidence type="ECO:0000256" key="7">
    <source>
        <dbReference type="PIRNR" id="PIRNR000232"/>
    </source>
</evidence>
<keyword evidence="5 7" id="KW-0560">Oxidoreductase</keyword>
<evidence type="ECO:0000256" key="4">
    <source>
        <dbReference type="ARBA" id="ARBA00022857"/>
    </source>
</evidence>
<evidence type="ECO:0000259" key="9">
    <source>
        <dbReference type="Pfam" id="PF00881"/>
    </source>
</evidence>
<evidence type="ECO:0000256" key="3">
    <source>
        <dbReference type="ARBA" id="ARBA00022643"/>
    </source>
</evidence>
<evidence type="ECO:0000256" key="5">
    <source>
        <dbReference type="ARBA" id="ARBA00023002"/>
    </source>
</evidence>
<comment type="cofactor">
    <cofactor evidence="8">
        <name>FMN</name>
        <dbReference type="ChEBI" id="CHEBI:58210"/>
    </cofactor>
    <text evidence="8">Binds 1 FMN per subunit.</text>
</comment>
<dbReference type="InterPro" id="IPR026021">
    <property type="entry name" value="YdjA-like"/>
</dbReference>
<dbReference type="PANTHER" id="PTHR43821:SF1">
    <property type="entry name" value="NAD(P)H NITROREDUCTASE YDJA-RELATED"/>
    <property type="match status" value="1"/>
</dbReference>
<feature type="domain" description="Nitroreductase" evidence="9">
    <location>
        <begin position="3"/>
        <end position="148"/>
    </location>
</feature>
<dbReference type="EMBL" id="BMZO01000001">
    <property type="protein sequence ID" value="GHC60174.1"/>
    <property type="molecule type" value="Genomic_DNA"/>
</dbReference>
<evidence type="ECO:0000256" key="1">
    <source>
        <dbReference type="ARBA" id="ARBA00007118"/>
    </source>
</evidence>
<reference evidence="10" key="2">
    <citation type="submission" date="2020-09" db="EMBL/GenBank/DDBJ databases">
        <authorList>
            <person name="Sun Q."/>
            <person name="Kim S."/>
        </authorList>
    </citation>
    <scope>NUCLEOTIDE SEQUENCE</scope>
    <source>
        <strain evidence="10">KCTC 42097</strain>
    </source>
</reference>
<dbReference type="InterPro" id="IPR052530">
    <property type="entry name" value="NAD(P)H_nitroreductase"/>
</dbReference>
<sequence length="177" mass="19553">MTDPGPSEQEIETLIRIASRVPDHGRLVPWRFILYRGDARLEIGEKLAALAVEREGELPQARLDQERQRFARAPLVIGIVFCPRESIKIPQWEMFLSGGASAMNLLTAASAMGYGAAWITNWYSDDEKGRAILGLAPEERVVGFVHIGNYDGSNADRPRPELDAIVSNYTGPYAGAK</sequence>
<name>A0A8J3GEG1_9HYPH</name>
<dbReference type="AlphaFoldDB" id="A0A8J3GEG1"/>
<comment type="caution">
    <text evidence="10">The sequence shown here is derived from an EMBL/GenBank/DDBJ whole genome shotgun (WGS) entry which is preliminary data.</text>
</comment>